<evidence type="ECO:0000256" key="5">
    <source>
        <dbReference type="ARBA" id="ARBA00022692"/>
    </source>
</evidence>
<dbReference type="FunFam" id="2.10.25.10:FF:000119">
    <property type="entry name" value="vitamin K-dependent protein S"/>
    <property type="match status" value="1"/>
</dbReference>
<feature type="domain" description="NIDO" evidence="15">
    <location>
        <begin position="1554"/>
        <end position="1705"/>
    </location>
</feature>
<dbReference type="Gene3D" id="2.10.25.10">
    <property type="entry name" value="Laminin"/>
    <property type="match status" value="12"/>
</dbReference>
<dbReference type="InterPro" id="IPR005533">
    <property type="entry name" value="AMOP_dom"/>
</dbReference>
<evidence type="ECO:0000256" key="8">
    <source>
        <dbReference type="ARBA" id="ARBA00022989"/>
    </source>
</evidence>
<dbReference type="PROSITE" id="PS00010">
    <property type="entry name" value="ASX_HYDROXYL"/>
    <property type="match status" value="8"/>
</dbReference>
<dbReference type="InterPro" id="IPR003886">
    <property type="entry name" value="NIDO_dom"/>
</dbReference>
<dbReference type="FunFam" id="2.10.25.10:FF:000014">
    <property type="entry name" value="Latent-transforming growth factor beta-binding protein 3"/>
    <property type="match status" value="1"/>
</dbReference>
<dbReference type="SMART" id="SM00723">
    <property type="entry name" value="AMOP"/>
    <property type="match status" value="1"/>
</dbReference>
<keyword evidence="5" id="KW-0812">Transmembrane</keyword>
<dbReference type="GeneID" id="111130687"/>
<evidence type="ECO:0000259" key="13">
    <source>
        <dbReference type="PROSITE" id="PS50026"/>
    </source>
</evidence>
<feature type="domain" description="EGF-like" evidence="13">
    <location>
        <begin position="840"/>
        <end position="879"/>
    </location>
</feature>
<dbReference type="PROSITE" id="PS01186">
    <property type="entry name" value="EGF_2"/>
    <property type="match status" value="8"/>
</dbReference>
<accession>A0A8B8E1B1</accession>
<keyword evidence="11" id="KW-0325">Glycoprotein</keyword>
<dbReference type="SMART" id="SM00179">
    <property type="entry name" value="EGF_CA"/>
    <property type="match status" value="11"/>
</dbReference>
<feature type="domain" description="EGF-like" evidence="13">
    <location>
        <begin position="1308"/>
        <end position="1348"/>
    </location>
</feature>
<evidence type="ECO:0000259" key="16">
    <source>
        <dbReference type="PROSITE" id="PS51233"/>
    </source>
</evidence>
<dbReference type="PROSITE" id="PS01187">
    <property type="entry name" value="EGF_CA"/>
    <property type="match status" value="4"/>
</dbReference>
<feature type="domain" description="VWFD" evidence="16">
    <location>
        <begin position="1848"/>
        <end position="2048"/>
    </location>
</feature>
<dbReference type="CDD" id="cd00054">
    <property type="entry name" value="EGF_CA"/>
    <property type="match status" value="5"/>
</dbReference>
<dbReference type="SMART" id="SM00216">
    <property type="entry name" value="VWD"/>
    <property type="match status" value="2"/>
</dbReference>
<evidence type="ECO:0000256" key="11">
    <source>
        <dbReference type="ARBA" id="ARBA00023180"/>
    </source>
</evidence>
<keyword evidence="10" id="KW-1015">Disulfide bond</keyword>
<dbReference type="InterPro" id="IPR001846">
    <property type="entry name" value="VWF_type-D"/>
</dbReference>
<evidence type="ECO:0000256" key="3">
    <source>
        <dbReference type="ARBA" id="ARBA00022525"/>
    </source>
</evidence>
<evidence type="ECO:0000313" key="18">
    <source>
        <dbReference type="RefSeq" id="XP_022333593.1"/>
    </source>
</evidence>
<dbReference type="GO" id="GO:0007160">
    <property type="term" value="P:cell-matrix adhesion"/>
    <property type="evidence" value="ECO:0007669"/>
    <property type="project" value="InterPro"/>
</dbReference>
<protein>
    <submittedName>
        <fullName evidence="18">Uncharacterized protein LOC111130687</fullName>
    </submittedName>
</protein>
<evidence type="ECO:0000256" key="7">
    <source>
        <dbReference type="ARBA" id="ARBA00022737"/>
    </source>
</evidence>
<feature type="domain" description="AMOP" evidence="14">
    <location>
        <begin position="1707"/>
        <end position="1836"/>
    </location>
</feature>
<evidence type="ECO:0000256" key="12">
    <source>
        <dbReference type="PROSITE-ProRule" id="PRU00076"/>
    </source>
</evidence>
<feature type="domain" description="VWFD" evidence="16">
    <location>
        <begin position="376"/>
        <end position="583"/>
    </location>
</feature>
<dbReference type="InterPro" id="IPR018097">
    <property type="entry name" value="EGF_Ca-bd_CS"/>
</dbReference>
<feature type="domain" description="AMOP" evidence="14">
    <location>
        <begin position="235"/>
        <end position="364"/>
    </location>
</feature>
<dbReference type="GO" id="GO:0016020">
    <property type="term" value="C:membrane"/>
    <property type="evidence" value="ECO:0007669"/>
    <property type="project" value="UniProtKB-SubCell"/>
</dbReference>
<dbReference type="OrthoDB" id="5966313at2759"/>
<evidence type="ECO:0000259" key="14">
    <source>
        <dbReference type="PROSITE" id="PS50856"/>
    </source>
</evidence>
<dbReference type="SMART" id="SM00181">
    <property type="entry name" value="EGF"/>
    <property type="match status" value="16"/>
</dbReference>
<evidence type="ECO:0000256" key="1">
    <source>
        <dbReference type="ARBA" id="ARBA00004370"/>
    </source>
</evidence>
<dbReference type="PROSITE" id="PS51220">
    <property type="entry name" value="NIDO"/>
    <property type="match status" value="2"/>
</dbReference>
<dbReference type="Pfam" id="PF12662">
    <property type="entry name" value="cEGF"/>
    <property type="match status" value="1"/>
</dbReference>
<evidence type="ECO:0000259" key="15">
    <source>
        <dbReference type="PROSITE" id="PS51220"/>
    </source>
</evidence>
<keyword evidence="6" id="KW-0732">Signal</keyword>
<evidence type="ECO:0000256" key="9">
    <source>
        <dbReference type="ARBA" id="ARBA00023136"/>
    </source>
</evidence>
<dbReference type="PROSITE" id="PS51233">
    <property type="entry name" value="VWFD"/>
    <property type="match status" value="2"/>
</dbReference>
<keyword evidence="3" id="KW-0964">Secreted</keyword>
<keyword evidence="17" id="KW-1185">Reference proteome</keyword>
<dbReference type="InterPro" id="IPR049883">
    <property type="entry name" value="NOTCH1_EGF-like"/>
</dbReference>
<evidence type="ECO:0000256" key="2">
    <source>
        <dbReference type="ARBA" id="ARBA00004613"/>
    </source>
</evidence>
<dbReference type="SUPFAM" id="SSF57196">
    <property type="entry name" value="EGF/Laminin"/>
    <property type="match status" value="6"/>
</dbReference>
<feature type="domain" description="EGF-like" evidence="13">
    <location>
        <begin position="1088"/>
        <end position="1130"/>
    </location>
</feature>
<dbReference type="Pfam" id="PF00094">
    <property type="entry name" value="VWD"/>
    <property type="match status" value="2"/>
</dbReference>
<reference evidence="17" key="1">
    <citation type="submission" date="2024-06" db="UniProtKB">
        <authorList>
            <consortium name="RefSeq"/>
        </authorList>
    </citation>
    <scope>NUCLEOTIDE SEQUENCE [LARGE SCALE GENOMIC DNA]</scope>
</reference>
<keyword evidence="9" id="KW-0472">Membrane</keyword>
<dbReference type="GO" id="GO:0005509">
    <property type="term" value="F:calcium ion binding"/>
    <property type="evidence" value="ECO:0007669"/>
    <property type="project" value="InterPro"/>
</dbReference>
<dbReference type="Pfam" id="PF07645">
    <property type="entry name" value="EGF_CA"/>
    <property type="match status" value="8"/>
</dbReference>
<feature type="domain" description="EGF-like" evidence="13">
    <location>
        <begin position="1047"/>
        <end position="1087"/>
    </location>
</feature>
<sequence length="2051" mass="223487">MPAGMGFLPYGRAADDMQGSAGDDLLSAKIENPVGLTCGKSLFHSIYIYTNGYVTFDSEYNSGRPQKFTGQSAGQPDAMVAPLWSDMDMTGDSNIWYHFYNRFSANSSVLLEAQSLIVDNYKDPVLASSFSPNTALVVTWENVKPAPASIYSSQNASVQLILVSDGVTTFTAFLFKQMDWRPPKPSLLGYRCGAENSYHHPASLTNGMLQEVYNGGYNKEDKHGLWIFKLDTMNDFINYAERCYNWMHETGKAEVIQVTIANAQLTNCPCSEDRILKDGRFFPYLDQPNCYVSEFPPSGISGTRKCCYSRNSTVSTLITSGKQAGFIYLAHPLHNPRQANLIDNQPHSYCCVQSNLCNEFLRIRYSDTCDIYQPLTSGSSFGDPHITTLDGLTYTFNGLGEYVMLTMIEPTSNTTLLDIQTRTAQAINANGTLINATVFQAFAVQEKNGGQAMVEINLAKTGLLVYADKVDVTTQFYASDTYFYYVANSIFLKKTKTHAVQILFPSGITFDMALNFGMLELTTGIPETLSASTTNLGLLGNINGDIKDDFYTPNGTLLPFNATEKELYFNFGELWRIDCSKSLFVYQNDMSCSSYQQTGFTPIFMDDFTEQEIQQAQDTCGGPQNVNCIYDFLATQNQAIANATKTAYDSAVLEKKLAANTKPFLDGVGSLYTVVGESFNITAYAYDVDEENVRIVMLSPVNVTSQTELANVSFFYTYTPQDMTPYTVELYAIDELNGISVMLSENVYQCYGCSNHGNCNYSLATATSISTFFIAPCSCDIGWTGNTCEIDIDGCAGSPCDPLSNCTDNPAARHQVTGRPFECQNCPTGYQMSQSYKCIDLDECANSSLNGCNQLCTNTDGSYSCSCYPGYRLTNTLCTDINECSEGTNICQQLCINADGYYNCSCVEGYSLQADGSSCTLQAPQQSCGEMNCSQGCSVNATGTAFCFCNQGYTLMPDGQNCTDVDECQTPGQCSQLCSNTDGGFSCSCFIGYKLQEDQISCSGCDSMHWGYNCNQSCGCSQNALQCDSARGCVCRAGWSGSLCDVNVNECADPSLCSATEVCVDSQGSYSCQCIDGYQRNASGVCQNVDECLASLDNCSSTETCQDIPGSFLCTCKAGYQRNATSGNCIDLDECQEGIHSCPQSCQNTLGSYFCTCYIGFQLQDDRVTCVKSRNPCLGSDVDGTCDTAHGGCTVNASNVAYCFCDSGYQLQLNSSGFSLCPNINECETNTSGCSHFCQDVPGSFLCSCPEGNKLTADQKTCESCAVTNSWGPNCTTPCNCGVGSSSCDPVSGCVCGQGWTGTLCEDNINECVTYPPCNATQLCVDNPGSYTCTCRTGFQADQNGGCQDVDECSTNQDTCKQLCTNTEGSYNCSCSPGFLLMDDGNSCQDIDECATGKHNCSQACSNSEGSYLCYCNQGYELDSDKSRCNLITTTTATTTTTTTPTSTTISTTTSTSLEVSVSPIAAAAPTTTTPVVCFLPYGRAADDMQGSAGDDLLSAKIENPVGLTCGKSLFHSIYIYTNGYVTFDSEYNSGRPQKFTGQSAGQPDAMVAPLWSDMDMTGDSNIWYHFYNRFSANSSVLLEAQSLIVDNYKDPVLASSFSPNTALVVTWENVKPAPASIYSSQNASVQLILVSDGVTTFTAFLFKQMDWRPPKPSLLGYRCGAENSYHHPASLTNGMLQEVYNGGYNKEDKHGLWIFKLDTMNDFINYAERCYNWMHETGKAEVIQVTIANAQLTNCPCSEDRILKDGRFFPYLDQPNCYVSEFPPSGISGTRKCCYSRNSTVSTLITSGKQAGFIYLAHPLHNPRQANLIDNQPHSYCCVQSNLCNEFLRIRYSDTCDIYQPLTSGSSFGDPHITTLDGLTYTFNGLGEYVMLTMIEPTSNTTLLDIQTRTAQAINANGTLINATVFQAFAVQEKNGGQAMVEINLAKTGLLVYADKVDVTTQFYASDTYSYYVANSIFLKKTKTHAVQILFPSGITFDMTLNFGMLELTTGIPETLSASTTNLGLLGNINGDIKDDFYTPNGTLLPFNATEKELYFNFGELCMTAL</sequence>
<evidence type="ECO:0000256" key="10">
    <source>
        <dbReference type="ARBA" id="ARBA00023157"/>
    </source>
</evidence>
<evidence type="ECO:0000256" key="4">
    <source>
        <dbReference type="ARBA" id="ARBA00022536"/>
    </source>
</evidence>
<dbReference type="SMART" id="SM00539">
    <property type="entry name" value="NIDO"/>
    <property type="match status" value="2"/>
</dbReference>
<dbReference type="InterPro" id="IPR009030">
    <property type="entry name" value="Growth_fac_rcpt_cys_sf"/>
</dbReference>
<dbReference type="Pfam" id="PF06119">
    <property type="entry name" value="NIDO"/>
    <property type="match status" value="2"/>
</dbReference>
<dbReference type="InterPro" id="IPR000152">
    <property type="entry name" value="EGF-type_Asp/Asn_hydroxyl_site"/>
</dbReference>
<dbReference type="InterPro" id="IPR026823">
    <property type="entry name" value="cEGF"/>
</dbReference>
<dbReference type="GO" id="GO:0005176">
    <property type="term" value="F:ErbB-2 class receptor binding"/>
    <property type="evidence" value="ECO:0007669"/>
    <property type="project" value="TreeGrafter"/>
</dbReference>
<dbReference type="PROSITE" id="PS50856">
    <property type="entry name" value="AMOP"/>
    <property type="match status" value="2"/>
</dbReference>
<evidence type="ECO:0000313" key="17">
    <source>
        <dbReference type="Proteomes" id="UP000694844"/>
    </source>
</evidence>
<reference evidence="18" key="2">
    <citation type="submission" date="2025-08" db="UniProtKB">
        <authorList>
            <consortium name="RefSeq"/>
        </authorList>
    </citation>
    <scope>IDENTIFICATION</scope>
    <source>
        <tissue evidence="18">Whole sample</tissue>
    </source>
</reference>
<organism evidence="17 18">
    <name type="scientific">Crassostrea virginica</name>
    <name type="common">Eastern oyster</name>
    <dbReference type="NCBI Taxonomy" id="6565"/>
    <lineage>
        <taxon>Eukaryota</taxon>
        <taxon>Metazoa</taxon>
        <taxon>Spiralia</taxon>
        <taxon>Lophotrochozoa</taxon>
        <taxon>Mollusca</taxon>
        <taxon>Bivalvia</taxon>
        <taxon>Autobranchia</taxon>
        <taxon>Pteriomorphia</taxon>
        <taxon>Ostreida</taxon>
        <taxon>Ostreoidea</taxon>
        <taxon>Ostreidae</taxon>
        <taxon>Crassostrea</taxon>
    </lineage>
</organism>
<dbReference type="Proteomes" id="UP000694844">
    <property type="component" value="Chromosome 1"/>
</dbReference>
<evidence type="ECO:0000256" key="6">
    <source>
        <dbReference type="ARBA" id="ARBA00022729"/>
    </source>
</evidence>
<dbReference type="SUPFAM" id="SSF57184">
    <property type="entry name" value="Growth factor receptor domain"/>
    <property type="match status" value="2"/>
</dbReference>
<comment type="caution">
    <text evidence="12">Lacks conserved residue(s) required for the propagation of feature annotation.</text>
</comment>
<dbReference type="InterPro" id="IPR001881">
    <property type="entry name" value="EGF-like_Ca-bd_dom"/>
</dbReference>
<dbReference type="Pfam" id="PF14670">
    <property type="entry name" value="FXa_inhibition"/>
    <property type="match status" value="2"/>
</dbReference>
<keyword evidence="8" id="KW-1133">Transmembrane helix</keyword>
<dbReference type="InterPro" id="IPR051495">
    <property type="entry name" value="Epithelial_Barrier/Signaling"/>
</dbReference>
<gene>
    <name evidence="18" type="primary">LOC111130687</name>
</gene>
<dbReference type="PANTHER" id="PTHR13802:SF52">
    <property type="entry name" value="MUCIN-4"/>
    <property type="match status" value="1"/>
</dbReference>
<name>A0A8B8E1B1_CRAVI</name>
<dbReference type="InterPro" id="IPR000742">
    <property type="entry name" value="EGF"/>
</dbReference>
<proteinExistence type="predicted"/>
<dbReference type="GO" id="GO:0005576">
    <property type="term" value="C:extracellular region"/>
    <property type="evidence" value="ECO:0007669"/>
    <property type="project" value="UniProtKB-SubCell"/>
</dbReference>
<comment type="subcellular location">
    <subcellularLocation>
        <location evidence="1">Membrane</location>
    </subcellularLocation>
    <subcellularLocation>
        <location evidence="2">Secreted</location>
    </subcellularLocation>
</comment>
<feature type="domain" description="NIDO" evidence="15">
    <location>
        <begin position="82"/>
        <end position="233"/>
    </location>
</feature>
<dbReference type="RefSeq" id="XP_022333593.1">
    <property type="nucleotide sequence ID" value="XM_022477885.1"/>
</dbReference>
<dbReference type="PANTHER" id="PTHR13802">
    <property type="entry name" value="MUCIN 4-RELATED"/>
    <property type="match status" value="1"/>
</dbReference>
<keyword evidence="4 12" id="KW-0245">EGF-like domain</keyword>
<keyword evidence="7" id="KW-0677">Repeat</keyword>
<dbReference type="PROSITE" id="PS50026">
    <property type="entry name" value="EGF_3"/>
    <property type="match status" value="4"/>
</dbReference>
<dbReference type="KEGG" id="cvn:111130687"/>